<dbReference type="InterPro" id="IPR000551">
    <property type="entry name" value="MerR-type_HTH_dom"/>
</dbReference>
<feature type="region of interest" description="Disordered" evidence="2">
    <location>
        <begin position="84"/>
        <end position="115"/>
    </location>
</feature>
<sequence>MATAATRPQPVEIPNKLYFRIGDVSRITGIKSYVLRYWETEFNQLSPKKSGTNQRLYRRKDVEMVLEIKHLLYEKRFTIEGARTFLHQRKSSPRSTASTPSTPPPPATQSSLFGPDPVQMAARATEKMAGVKAELKAILELLR</sequence>
<dbReference type="Proteomes" id="UP000593892">
    <property type="component" value="Chromosome"/>
</dbReference>
<organism evidence="4 5">
    <name type="scientific">Paludibaculum fermentans</name>
    <dbReference type="NCBI Taxonomy" id="1473598"/>
    <lineage>
        <taxon>Bacteria</taxon>
        <taxon>Pseudomonadati</taxon>
        <taxon>Acidobacteriota</taxon>
        <taxon>Terriglobia</taxon>
        <taxon>Bryobacterales</taxon>
        <taxon>Bryobacteraceae</taxon>
        <taxon>Paludibaculum</taxon>
    </lineage>
</organism>
<feature type="domain" description="HTH merR-type" evidence="3">
    <location>
        <begin position="18"/>
        <end position="88"/>
    </location>
</feature>
<dbReference type="KEGG" id="pfer:IRI77_21485"/>
<accession>A0A7S7NKM7</accession>
<dbReference type="CDD" id="cd04765">
    <property type="entry name" value="HTH_MlrA-like_sg2"/>
    <property type="match status" value="1"/>
</dbReference>
<dbReference type="AlphaFoldDB" id="A0A7S7NKM7"/>
<protein>
    <submittedName>
        <fullName evidence="4">MerR family transcriptional regulator</fullName>
    </submittedName>
</protein>
<evidence type="ECO:0000259" key="3">
    <source>
        <dbReference type="PROSITE" id="PS50937"/>
    </source>
</evidence>
<dbReference type="PANTHER" id="PTHR30204">
    <property type="entry name" value="REDOX-CYCLING DRUG-SENSING TRANSCRIPTIONAL ACTIVATOR SOXR"/>
    <property type="match status" value="1"/>
</dbReference>
<proteinExistence type="predicted"/>
<keyword evidence="5" id="KW-1185">Reference proteome</keyword>
<dbReference type="EMBL" id="CP063849">
    <property type="protein sequence ID" value="QOY85396.1"/>
    <property type="molecule type" value="Genomic_DNA"/>
</dbReference>
<keyword evidence="1" id="KW-0238">DNA-binding</keyword>
<evidence type="ECO:0000313" key="4">
    <source>
        <dbReference type="EMBL" id="QOY85396.1"/>
    </source>
</evidence>
<dbReference type="InterPro" id="IPR009061">
    <property type="entry name" value="DNA-bd_dom_put_sf"/>
</dbReference>
<evidence type="ECO:0000256" key="2">
    <source>
        <dbReference type="SAM" id="MobiDB-lite"/>
    </source>
</evidence>
<evidence type="ECO:0000313" key="5">
    <source>
        <dbReference type="Proteomes" id="UP000593892"/>
    </source>
</evidence>
<dbReference type="GO" id="GO:0003677">
    <property type="term" value="F:DNA binding"/>
    <property type="evidence" value="ECO:0007669"/>
    <property type="project" value="UniProtKB-KW"/>
</dbReference>
<dbReference type="InterPro" id="IPR047057">
    <property type="entry name" value="MerR_fam"/>
</dbReference>
<reference evidence="4 5" key="1">
    <citation type="submission" date="2020-10" db="EMBL/GenBank/DDBJ databases">
        <title>Complete genome sequence of Paludibaculum fermentans P105T, a facultatively anaerobic acidobacterium capable of dissimilatory Fe(III) reduction.</title>
        <authorList>
            <person name="Dedysh S.N."/>
            <person name="Beletsky A.V."/>
            <person name="Kulichevskaya I.S."/>
            <person name="Mardanov A.V."/>
            <person name="Ravin N.V."/>
        </authorList>
    </citation>
    <scope>NUCLEOTIDE SEQUENCE [LARGE SCALE GENOMIC DNA]</scope>
    <source>
        <strain evidence="4 5">P105</strain>
    </source>
</reference>
<name>A0A7S7NKM7_PALFE</name>
<dbReference type="Gene3D" id="1.10.1660.10">
    <property type="match status" value="1"/>
</dbReference>
<evidence type="ECO:0000256" key="1">
    <source>
        <dbReference type="ARBA" id="ARBA00023125"/>
    </source>
</evidence>
<dbReference type="PROSITE" id="PS50937">
    <property type="entry name" value="HTH_MERR_2"/>
    <property type="match status" value="1"/>
</dbReference>
<dbReference type="GO" id="GO:0003700">
    <property type="term" value="F:DNA-binding transcription factor activity"/>
    <property type="evidence" value="ECO:0007669"/>
    <property type="project" value="InterPro"/>
</dbReference>
<dbReference type="Pfam" id="PF13411">
    <property type="entry name" value="MerR_1"/>
    <property type="match status" value="1"/>
</dbReference>
<dbReference type="RefSeq" id="WP_194447066.1">
    <property type="nucleotide sequence ID" value="NZ_CP063849.1"/>
</dbReference>
<dbReference type="SUPFAM" id="SSF46955">
    <property type="entry name" value="Putative DNA-binding domain"/>
    <property type="match status" value="1"/>
</dbReference>
<gene>
    <name evidence="4" type="ORF">IRI77_21485</name>
</gene>
<dbReference type="SMART" id="SM00422">
    <property type="entry name" value="HTH_MERR"/>
    <property type="match status" value="1"/>
</dbReference>
<dbReference type="PANTHER" id="PTHR30204:SF15">
    <property type="entry name" value="BLL5018 PROTEIN"/>
    <property type="match status" value="1"/>
</dbReference>